<dbReference type="Gene3D" id="1.20.58.1290">
    <property type="entry name" value="CarD-like, C-terminal domain"/>
    <property type="match status" value="1"/>
</dbReference>
<feature type="domain" description="CarD-like/TRCF RNAP-interacting" evidence="1">
    <location>
        <begin position="1"/>
        <end position="111"/>
    </location>
</feature>
<dbReference type="InterPro" id="IPR048792">
    <property type="entry name" value="CarD_C"/>
</dbReference>
<reference evidence="2 3" key="1">
    <citation type="submission" date="2020-08" db="EMBL/GenBank/DDBJ databases">
        <title>A Genomic Blueprint of the Chicken Gut Microbiome.</title>
        <authorList>
            <person name="Gilroy R."/>
            <person name="Ravi A."/>
            <person name="Getino M."/>
            <person name="Pursley I."/>
            <person name="Horton D.L."/>
            <person name="Alikhan N.-F."/>
            <person name="Baker D."/>
            <person name="Gharbi K."/>
            <person name="Hall N."/>
            <person name="Watson M."/>
            <person name="Adriaenssens E.M."/>
            <person name="Foster-Nyarko E."/>
            <person name="Jarju S."/>
            <person name="Secka A."/>
            <person name="Antonio M."/>
            <person name="Oren A."/>
            <person name="Chaudhuri R."/>
            <person name="La Ragione R.M."/>
            <person name="Hildebrand F."/>
            <person name="Pallen M.J."/>
        </authorList>
    </citation>
    <scope>NUCLEOTIDE SEQUENCE [LARGE SCALE GENOMIC DNA]</scope>
    <source>
        <strain evidence="2 3">Sa2BVA9</strain>
    </source>
</reference>
<evidence type="ECO:0000313" key="3">
    <source>
        <dbReference type="Proteomes" id="UP000608071"/>
    </source>
</evidence>
<evidence type="ECO:0000313" key="2">
    <source>
        <dbReference type="EMBL" id="MBD7968830.1"/>
    </source>
</evidence>
<dbReference type="InterPro" id="IPR052531">
    <property type="entry name" value="CarD-like_regulator"/>
</dbReference>
<name>A0ABR8SZC1_9BACL</name>
<comment type="caution">
    <text evidence="2">The sequence shown here is derived from an EMBL/GenBank/DDBJ whole genome shotgun (WGS) entry which is preliminary data.</text>
</comment>
<proteinExistence type="predicted"/>
<dbReference type="SUPFAM" id="SSF141259">
    <property type="entry name" value="CarD-like"/>
    <property type="match status" value="1"/>
</dbReference>
<dbReference type="InterPro" id="IPR003711">
    <property type="entry name" value="CarD-like/TRCF_RID"/>
</dbReference>
<dbReference type="InterPro" id="IPR036101">
    <property type="entry name" value="CarD-like/TRCF_RID_sf"/>
</dbReference>
<dbReference type="Pfam" id="PF21095">
    <property type="entry name" value="CarD_C"/>
    <property type="match status" value="1"/>
</dbReference>
<dbReference type="EMBL" id="JACSQL010000004">
    <property type="protein sequence ID" value="MBD7968830.1"/>
    <property type="molecule type" value="Genomic_DNA"/>
</dbReference>
<protein>
    <submittedName>
        <fullName evidence="2">CarD family transcriptional regulator</fullName>
    </submittedName>
</protein>
<sequence length="161" mass="18384">MFQVGDYIFYPMYGAGHIEAMEEKEFLGEKKWYYQVTIEHPVMEVSFPIHNAESLGIRNIADEEMLESARSVLLEQCSELPSNPTARQQNLLNKLKTGELNMELQVIRDLSHLSSKKTLGWTDKNMLNNARKLVISELITARNISPEEAALLLDNTLHAVH</sequence>
<dbReference type="PANTHER" id="PTHR38447">
    <property type="entry name" value="TRANSCRIPTION FACTOR YDEB-RELATED"/>
    <property type="match status" value="1"/>
</dbReference>
<evidence type="ECO:0000259" key="1">
    <source>
        <dbReference type="SMART" id="SM01058"/>
    </source>
</evidence>
<dbReference type="PANTHER" id="PTHR38447:SF1">
    <property type="entry name" value="RNA POLYMERASE-BINDING TRANSCRIPTION FACTOR CARD"/>
    <property type="match status" value="1"/>
</dbReference>
<dbReference type="Gene3D" id="2.40.10.170">
    <property type="match status" value="1"/>
</dbReference>
<organism evidence="2 3">
    <name type="scientific">Paenibacillus gallinarum</name>
    <dbReference type="NCBI Taxonomy" id="2762232"/>
    <lineage>
        <taxon>Bacteria</taxon>
        <taxon>Bacillati</taxon>
        <taxon>Bacillota</taxon>
        <taxon>Bacilli</taxon>
        <taxon>Bacillales</taxon>
        <taxon>Paenibacillaceae</taxon>
        <taxon>Paenibacillus</taxon>
    </lineage>
</organism>
<gene>
    <name evidence="2" type="ORF">H9647_12210</name>
</gene>
<dbReference type="Proteomes" id="UP000608071">
    <property type="component" value="Unassembled WGS sequence"/>
</dbReference>
<dbReference type="SMART" id="SM01058">
    <property type="entry name" value="CarD_TRCF"/>
    <property type="match status" value="1"/>
</dbReference>
<dbReference type="InterPro" id="IPR042215">
    <property type="entry name" value="CarD-like_C"/>
</dbReference>
<dbReference type="Pfam" id="PF02559">
    <property type="entry name" value="CarD_TRCF_RID"/>
    <property type="match status" value="1"/>
</dbReference>
<dbReference type="RefSeq" id="WP_191800213.1">
    <property type="nucleotide sequence ID" value="NZ_JACSQL010000004.1"/>
</dbReference>
<keyword evidence="3" id="KW-1185">Reference proteome</keyword>
<accession>A0ABR8SZC1</accession>